<gene>
    <name evidence="1" type="ORF">SDC9_184682</name>
</gene>
<dbReference type="EMBL" id="VSSQ01091665">
    <property type="protein sequence ID" value="MPN37166.1"/>
    <property type="molecule type" value="Genomic_DNA"/>
</dbReference>
<comment type="caution">
    <text evidence="1">The sequence shown here is derived from an EMBL/GenBank/DDBJ whole genome shotgun (WGS) entry which is preliminary data.</text>
</comment>
<proteinExistence type="predicted"/>
<organism evidence="1">
    <name type="scientific">bioreactor metagenome</name>
    <dbReference type="NCBI Taxonomy" id="1076179"/>
    <lineage>
        <taxon>unclassified sequences</taxon>
        <taxon>metagenomes</taxon>
        <taxon>ecological metagenomes</taxon>
    </lineage>
</organism>
<name>A0A645HF23_9ZZZZ</name>
<dbReference type="AlphaFoldDB" id="A0A645HF23"/>
<accession>A0A645HF23</accession>
<protein>
    <submittedName>
        <fullName evidence="1">Uncharacterized protein</fullName>
    </submittedName>
</protein>
<sequence length="198" mass="22003">MPNCLTASVLFRAYLSRKPSGLLLVTVLSTLLPRPVFRSYPLDIGEAAAVERSVGHARCALKKCAPSKGQQGDNPCFKTAFPRCHEQHEGYADNVCEHSHALLPAVNVVAAEPLHRALPCWPQHEHRDADKREEQHAAEGYGEFKQFGGRKEFQHNSPHGLHQPCNQAAVRSDQQAGAEGYAVKQHLRLRVVWQGFLT</sequence>
<reference evidence="1" key="1">
    <citation type="submission" date="2019-08" db="EMBL/GenBank/DDBJ databases">
        <authorList>
            <person name="Kucharzyk K."/>
            <person name="Murdoch R.W."/>
            <person name="Higgins S."/>
            <person name="Loffler F."/>
        </authorList>
    </citation>
    <scope>NUCLEOTIDE SEQUENCE</scope>
</reference>
<evidence type="ECO:0000313" key="1">
    <source>
        <dbReference type="EMBL" id="MPN37166.1"/>
    </source>
</evidence>